<feature type="region of interest" description="Disordered" evidence="1">
    <location>
        <begin position="145"/>
        <end position="168"/>
    </location>
</feature>
<keyword evidence="4" id="KW-1185">Reference proteome</keyword>
<sequence length="569" mass="64062">MLLRLTIMKKIGFILTVLFLCPCVSMAQTDDDFDSFMNSELKSFDDFIDEANKQFISFLRNPWKEFKSEQPVEKRIEPEPVKPVEYDEKTSPKDEKPVCLTIEEILDLTSNEGKQKPVVKINDVEDITFDEPEVVAKKQNKPVVVKEKPKDKPVPSVGEKTKDEPVTKPVEAPARPVVTPVKPVERPVAKPSVTPTKPAVKPAPSTPLHVGGEGRSRITYLGMTYYMSDGLKGRCSLSGLKENDIADAYERLCKSDYKTLLSDLRQVISELRLNDWGLYLLVEAVTKSFCANNNDAVVMQQFLFNELGYKAKMARKAGANQMLLFVATDCSVYAHPFFVKDGQKFYCMSQSDPCQFYMCQQDAAKARKQMGMVLKSAPNLSGKITSSTHTNDSKDVTVTLGVPNSLMEFYKLYPQCDYRVYFTAPVNSEVKTPLLESLRPCIQGKGEAEAANILINFVQTGFEYATDGQQFGYEKPFFVEELFYYPYCDCEDRSILYSFLVRELLGLDVVLLDYPDHIATAVRFNESVNGDFVMVGGQKYVVCDPTYIGAPIGVTMPQYKKVSANVLKY</sequence>
<feature type="signal peptide" evidence="2">
    <location>
        <begin position="1"/>
        <end position="27"/>
    </location>
</feature>
<gene>
    <name evidence="3" type="ORF">HPS55_08590</name>
</gene>
<evidence type="ECO:0000313" key="4">
    <source>
        <dbReference type="Proteomes" id="UP001193734"/>
    </source>
</evidence>
<evidence type="ECO:0000256" key="2">
    <source>
        <dbReference type="SAM" id="SignalP"/>
    </source>
</evidence>
<evidence type="ECO:0000256" key="1">
    <source>
        <dbReference type="SAM" id="MobiDB-lite"/>
    </source>
</evidence>
<evidence type="ECO:0000313" key="3">
    <source>
        <dbReference type="EMBL" id="NPE14381.1"/>
    </source>
</evidence>
<feature type="chain" id="PRO_5045736000" evidence="2">
    <location>
        <begin position="28"/>
        <end position="569"/>
    </location>
</feature>
<proteinExistence type="predicted"/>
<reference evidence="3 4" key="1">
    <citation type="submission" date="2020-05" db="EMBL/GenBank/DDBJ databases">
        <title>Distinct polysaccharide utilization as determinants for interspecies competition between intestinal Prevotella spp.</title>
        <authorList>
            <person name="Galvez E.J.C."/>
            <person name="Iljazovic A."/>
            <person name="Strowig T."/>
        </authorList>
    </citation>
    <scope>NUCLEOTIDE SEQUENCE [LARGE SCALE GENOMIC DNA]</scope>
    <source>
        <strain evidence="3 4">PROD</strain>
    </source>
</reference>
<accession>A0ABX2AUZ4</accession>
<dbReference type="Proteomes" id="UP001193734">
    <property type="component" value="Unassembled WGS sequence"/>
</dbReference>
<name>A0ABX2AUZ4_9BACT</name>
<protein>
    <submittedName>
        <fullName evidence="3">Uncharacterized protein</fullName>
    </submittedName>
</protein>
<dbReference type="EMBL" id="JABKKE010000013">
    <property type="protein sequence ID" value="NPE14381.1"/>
    <property type="molecule type" value="Genomic_DNA"/>
</dbReference>
<keyword evidence="2" id="KW-0732">Signal</keyword>
<feature type="compositionally biased region" description="Basic and acidic residues" evidence="1">
    <location>
        <begin position="145"/>
        <end position="166"/>
    </location>
</feature>
<organism evidence="3 4">
    <name type="scientific">Xylanibacter rodentium</name>
    <dbReference type="NCBI Taxonomy" id="2736289"/>
    <lineage>
        <taxon>Bacteria</taxon>
        <taxon>Pseudomonadati</taxon>
        <taxon>Bacteroidota</taxon>
        <taxon>Bacteroidia</taxon>
        <taxon>Bacteroidales</taxon>
        <taxon>Prevotellaceae</taxon>
        <taxon>Xylanibacter</taxon>
    </lineage>
</organism>
<feature type="region of interest" description="Disordered" evidence="1">
    <location>
        <begin position="187"/>
        <end position="211"/>
    </location>
</feature>
<comment type="caution">
    <text evidence="3">The sequence shown here is derived from an EMBL/GenBank/DDBJ whole genome shotgun (WGS) entry which is preliminary data.</text>
</comment>